<dbReference type="InterPro" id="IPR013520">
    <property type="entry name" value="Ribonucl_H"/>
</dbReference>
<evidence type="ECO:0000313" key="4">
    <source>
        <dbReference type="EMBL" id="MBF0596541.1"/>
    </source>
</evidence>
<keyword evidence="5" id="KW-1185">Reference proteome</keyword>
<dbReference type="InterPro" id="IPR006054">
    <property type="entry name" value="DnaQ"/>
</dbReference>
<dbReference type="GO" id="GO:0003677">
    <property type="term" value="F:DNA binding"/>
    <property type="evidence" value="ECO:0007669"/>
    <property type="project" value="InterPro"/>
</dbReference>
<protein>
    <submittedName>
        <fullName evidence="4">DNA polymerase III subunit epsilon</fullName>
    </submittedName>
</protein>
<organism evidence="4 5">
    <name type="scientific">Faecalibacter rhinopitheci</name>
    <dbReference type="NCBI Taxonomy" id="2779678"/>
    <lineage>
        <taxon>Bacteria</taxon>
        <taxon>Pseudomonadati</taxon>
        <taxon>Bacteroidota</taxon>
        <taxon>Flavobacteriia</taxon>
        <taxon>Flavobacteriales</taxon>
        <taxon>Weeksellaceae</taxon>
        <taxon>Faecalibacter</taxon>
    </lineage>
</organism>
<name>A0A8J7KHN9_9FLAO</name>
<dbReference type="NCBIfam" id="TIGR00573">
    <property type="entry name" value="dnaq"/>
    <property type="match status" value="1"/>
</dbReference>
<dbReference type="InterPro" id="IPR036397">
    <property type="entry name" value="RNaseH_sf"/>
</dbReference>
<proteinExistence type="predicted"/>
<comment type="subunit">
    <text evidence="2">DNA polymerase III contains a core (composed of alpha, epsilon and theta chains) that associates with a tau subunit. This core dimerizes to form the POLIII' complex. PolIII' associates with the gamma complex (composed of gamma, delta, delta', psi and chi chains) and with the beta chain to form the complete DNA polymerase III complex.</text>
</comment>
<dbReference type="Gene3D" id="3.30.420.10">
    <property type="entry name" value="Ribonuclease H-like superfamily/Ribonuclease H"/>
    <property type="match status" value="1"/>
</dbReference>
<evidence type="ECO:0000259" key="3">
    <source>
        <dbReference type="PROSITE" id="PS50164"/>
    </source>
</evidence>
<dbReference type="SMART" id="SM00479">
    <property type="entry name" value="EXOIII"/>
    <property type="match status" value="1"/>
</dbReference>
<dbReference type="GO" id="GO:0045004">
    <property type="term" value="P:DNA replication proofreading"/>
    <property type="evidence" value="ECO:0007669"/>
    <property type="project" value="TreeGrafter"/>
</dbReference>
<sequence>MYAILDIEATGGKVGEESIIEIAIYKYDGENIVDQFISLVNPQSRIDPFVQKLTKITEKMVKTAPKFHEIAKRIVDITDGCTLVGHNVTFDYRMLIQEFNRLGYQYEKDWIDTFEYAETLIPGMPSYSLGKLCTSLGIIVTNRHRASGDALATVALFKMLLDKDNNKIITKKSGLKYPKKANSKYDKLLAGLPNKPGLFYLYNEEKEIIYIGKSINIAQTVGKIFTSKTLRNNNIKRYTKSIKVELTGSNLLASVKEINEINRIKPTFNPGVYKRSLYQHNIYFRENKHTLSKFEVGKNRKSTPFLSFQTKQEADKALENIITDYHLCQQVNQGIKSDESCFGYTVGTCNGICIGKESIQDYNKRIKEIAVKTKFPANNFLIVSRGRKGIEKSFICIENNEFIGYGYYEFHHQIKSMDLIKKIITKAEETKDIKSIIRNYLFKAKEKQIIKIK</sequence>
<dbReference type="GO" id="GO:0005829">
    <property type="term" value="C:cytosol"/>
    <property type="evidence" value="ECO:0007669"/>
    <property type="project" value="TreeGrafter"/>
</dbReference>
<dbReference type="FunFam" id="3.30.420.10:FF:000045">
    <property type="entry name" value="3'-5' exonuclease DinG"/>
    <property type="match status" value="1"/>
</dbReference>
<dbReference type="InterPro" id="IPR012337">
    <property type="entry name" value="RNaseH-like_sf"/>
</dbReference>
<feature type="domain" description="GIY-YIG" evidence="3">
    <location>
        <begin position="194"/>
        <end position="270"/>
    </location>
</feature>
<dbReference type="EMBL" id="JADGIK010000002">
    <property type="protein sequence ID" value="MBF0596541.1"/>
    <property type="molecule type" value="Genomic_DNA"/>
</dbReference>
<accession>A0A8J7KHN9</accession>
<dbReference type="PANTHER" id="PTHR30231:SF41">
    <property type="entry name" value="DNA POLYMERASE III SUBUNIT EPSILON"/>
    <property type="match status" value="1"/>
</dbReference>
<dbReference type="Gene3D" id="3.40.1440.10">
    <property type="entry name" value="GIY-YIG endonuclease"/>
    <property type="match status" value="1"/>
</dbReference>
<dbReference type="InterPro" id="IPR035901">
    <property type="entry name" value="GIY-YIG_endonuc_sf"/>
</dbReference>
<dbReference type="SUPFAM" id="SSF53098">
    <property type="entry name" value="Ribonuclease H-like"/>
    <property type="match status" value="1"/>
</dbReference>
<comment type="function">
    <text evidence="1">DNA polymerase III is a complex, multichain enzyme responsible for most of the replicative synthesis in bacteria. The epsilon subunit contain the editing function and is a proofreading 3'-5' exonuclease.</text>
</comment>
<dbReference type="SUPFAM" id="SSF82771">
    <property type="entry name" value="GIY-YIG endonuclease"/>
    <property type="match status" value="1"/>
</dbReference>
<evidence type="ECO:0000313" key="5">
    <source>
        <dbReference type="Proteomes" id="UP000608754"/>
    </source>
</evidence>
<comment type="caution">
    <text evidence="4">The sequence shown here is derived from an EMBL/GenBank/DDBJ whole genome shotgun (WGS) entry which is preliminary data.</text>
</comment>
<dbReference type="InterPro" id="IPR000305">
    <property type="entry name" value="GIY-YIG_endonuc"/>
</dbReference>
<reference evidence="4" key="1">
    <citation type="submission" date="2020-10" db="EMBL/GenBank/DDBJ databases">
        <authorList>
            <person name="Lu T."/>
            <person name="Wang Q."/>
            <person name="Han X."/>
        </authorList>
    </citation>
    <scope>NUCLEOTIDE SEQUENCE</scope>
    <source>
        <strain evidence="4">WQ 117</strain>
    </source>
</reference>
<dbReference type="Proteomes" id="UP000608754">
    <property type="component" value="Unassembled WGS sequence"/>
</dbReference>
<dbReference type="CDD" id="cd06127">
    <property type="entry name" value="DEDDh"/>
    <property type="match status" value="1"/>
</dbReference>
<gene>
    <name evidence="4" type="ORF">IM532_03535</name>
</gene>
<evidence type="ECO:0000256" key="1">
    <source>
        <dbReference type="ARBA" id="ARBA00025483"/>
    </source>
</evidence>
<evidence type="ECO:0000256" key="2">
    <source>
        <dbReference type="ARBA" id="ARBA00026073"/>
    </source>
</evidence>
<dbReference type="GO" id="GO:0003887">
    <property type="term" value="F:DNA-directed DNA polymerase activity"/>
    <property type="evidence" value="ECO:0007669"/>
    <property type="project" value="InterPro"/>
</dbReference>
<dbReference type="PANTHER" id="PTHR30231">
    <property type="entry name" value="DNA POLYMERASE III SUBUNIT EPSILON"/>
    <property type="match status" value="1"/>
</dbReference>
<dbReference type="AlphaFoldDB" id="A0A8J7KHN9"/>
<dbReference type="PROSITE" id="PS50164">
    <property type="entry name" value="GIY_YIG"/>
    <property type="match status" value="1"/>
</dbReference>
<dbReference type="GO" id="GO:0008408">
    <property type="term" value="F:3'-5' exonuclease activity"/>
    <property type="evidence" value="ECO:0007669"/>
    <property type="project" value="TreeGrafter"/>
</dbReference>
<dbReference type="RefSeq" id="WP_194182073.1">
    <property type="nucleotide sequence ID" value="NZ_JADGIK010000002.1"/>
</dbReference>
<dbReference type="Pfam" id="PF00929">
    <property type="entry name" value="RNase_T"/>
    <property type="match status" value="1"/>
</dbReference>